<dbReference type="OrthoDB" id="2456395at2"/>
<feature type="compositionally biased region" description="Polar residues" evidence="1">
    <location>
        <begin position="29"/>
        <end position="39"/>
    </location>
</feature>
<evidence type="ECO:0000313" key="3">
    <source>
        <dbReference type="Proteomes" id="UP000011919"/>
    </source>
</evidence>
<dbReference type="AlphaFoldDB" id="M7NVE3"/>
<dbReference type="RefSeq" id="WP_008300320.1">
    <property type="nucleotide sequence ID" value="NZ_AOFT01000013.1"/>
</dbReference>
<protein>
    <recommendedName>
        <fullName evidence="4">Spore coat protein</fullName>
    </recommendedName>
</protein>
<proteinExistence type="predicted"/>
<organism evidence="2 3">
    <name type="scientific">Bhargavaea cecembensis DSE10</name>
    <dbReference type="NCBI Taxonomy" id="1235279"/>
    <lineage>
        <taxon>Bacteria</taxon>
        <taxon>Bacillati</taxon>
        <taxon>Bacillota</taxon>
        <taxon>Bacilli</taxon>
        <taxon>Bacillales</taxon>
        <taxon>Caryophanaceae</taxon>
        <taxon>Bhargavaea</taxon>
    </lineage>
</organism>
<accession>M7NVE3</accession>
<keyword evidence="3" id="KW-1185">Reference proteome</keyword>
<dbReference type="Proteomes" id="UP000011919">
    <property type="component" value="Unassembled WGS sequence"/>
</dbReference>
<name>M7NVE3_9BACL</name>
<evidence type="ECO:0000313" key="2">
    <source>
        <dbReference type="EMBL" id="EMR05635.1"/>
    </source>
</evidence>
<feature type="region of interest" description="Disordered" evidence="1">
    <location>
        <begin position="1"/>
        <end position="41"/>
    </location>
</feature>
<feature type="compositionally biased region" description="Basic and acidic residues" evidence="1">
    <location>
        <begin position="1"/>
        <end position="28"/>
    </location>
</feature>
<evidence type="ECO:0008006" key="4">
    <source>
        <dbReference type="Google" id="ProtNLM"/>
    </source>
</evidence>
<dbReference type="STRING" id="1235279.C772_02457"/>
<evidence type="ECO:0000256" key="1">
    <source>
        <dbReference type="SAM" id="MobiDB-lite"/>
    </source>
</evidence>
<dbReference type="EMBL" id="AOFT01000013">
    <property type="protein sequence ID" value="EMR05635.1"/>
    <property type="molecule type" value="Genomic_DNA"/>
</dbReference>
<gene>
    <name evidence="2" type="ORF">C772_02457</name>
</gene>
<reference evidence="2 3" key="1">
    <citation type="journal article" date="2013" name="Genome Announc.">
        <title>Draft Genome Sequence of Bhargavaea cecembensis Strain DSE10T, Isolated from a Deep-Sea Sediment Sample Collected at a Depth of 5,904 m from the Chagos-Laccadive Ridge System in the Indian Ocean.</title>
        <authorList>
            <person name="Shivaji S."/>
            <person name="Ara S."/>
            <person name="Begum Z."/>
            <person name="Ruth M."/>
            <person name="Singh A."/>
            <person name="Kumar Pinnaka A."/>
        </authorList>
    </citation>
    <scope>NUCLEOTIDE SEQUENCE [LARGE SCALE GENOMIC DNA]</scope>
    <source>
        <strain evidence="2 3">DSE10</strain>
    </source>
</reference>
<sequence length="125" mass="14312">MTDKETGKEEDQQQDQATEKKKNQESEASKNQQGQNDGSLNDKEMAILLLRMEEQLCQLYLQADNETYSSKLESLLSSFLQNANSNRRNLCDLITRHGWMTPEAAKREDFEKVIQKFEGSAPPVV</sequence>
<comment type="caution">
    <text evidence="2">The sequence shown here is derived from an EMBL/GenBank/DDBJ whole genome shotgun (WGS) entry which is preliminary data.</text>
</comment>